<feature type="region of interest" description="Disordered" evidence="2">
    <location>
        <begin position="88"/>
        <end position="113"/>
    </location>
</feature>
<feature type="compositionally biased region" description="Low complexity" evidence="2">
    <location>
        <begin position="102"/>
        <end position="113"/>
    </location>
</feature>
<evidence type="ECO:0000313" key="3">
    <source>
        <dbReference type="EMBL" id="TPX33854.1"/>
    </source>
</evidence>
<proteinExistence type="predicted"/>
<evidence type="ECO:0000313" key="4">
    <source>
        <dbReference type="Proteomes" id="UP000319731"/>
    </source>
</evidence>
<feature type="compositionally biased region" description="Pro residues" evidence="2">
    <location>
        <begin position="91"/>
        <end position="101"/>
    </location>
</feature>
<keyword evidence="4" id="KW-1185">Reference proteome</keyword>
<reference evidence="3 4" key="1">
    <citation type="journal article" date="2019" name="Sci. Rep.">
        <title>Comparative genomics of chytrid fungi reveal insights into the obligate biotrophic and pathogenic lifestyle of Synchytrium endobioticum.</title>
        <authorList>
            <person name="van de Vossenberg B.T.L.H."/>
            <person name="Warris S."/>
            <person name="Nguyen H.D.T."/>
            <person name="van Gent-Pelzer M.P.E."/>
            <person name="Joly D.L."/>
            <person name="van de Geest H.C."/>
            <person name="Bonants P.J.M."/>
            <person name="Smith D.S."/>
            <person name="Levesque C.A."/>
            <person name="van der Lee T.A.J."/>
        </authorList>
    </citation>
    <scope>NUCLEOTIDE SEQUENCE [LARGE SCALE GENOMIC DNA]</scope>
    <source>
        <strain evidence="3 4">JEL517</strain>
    </source>
</reference>
<accession>A0A507C717</accession>
<feature type="region of interest" description="Disordered" evidence="2">
    <location>
        <begin position="214"/>
        <end position="247"/>
    </location>
</feature>
<dbReference type="GO" id="GO:0000077">
    <property type="term" value="P:DNA damage checkpoint signaling"/>
    <property type="evidence" value="ECO:0007669"/>
    <property type="project" value="InterPro"/>
</dbReference>
<dbReference type="OrthoDB" id="10485779at2759"/>
<dbReference type="GeneID" id="42004616"/>
<dbReference type="EMBL" id="QEAO01000017">
    <property type="protein sequence ID" value="TPX33854.1"/>
    <property type="molecule type" value="Genomic_DNA"/>
</dbReference>
<sequence length="845" mass="94766">MFRPPLSTNALGKRPATTAVVHPNAKRTAIENHQMFNNGVGASRAPNAKRDEFDDEFGAIDKDDLEVFETIMSQHDPAYPNPNAAAVVPNAAPPHRPPPQPQRQQVPTVTASVSQVQVVTATGSNSNRAMGLTRQTFTHMHSSNLSNNDNNNNNYQNSQQYHHNLNQHQPVQQQRQLQQPYLQNNNNLNHHQPAQQQQQPQQYVLNSNLNHLQPVQQQQQPQQHVQNNHNNQWQQTKKPSEPGGLAGGVGTTENEAFEDDVLAMAHRAQDVNLLTRQMDEYKAEITKLRQQNAELNNKNRQLDLEILTKIGEASMVRGNLTRFEQDNKNLRDQLRDHQVKSIKEHDAMKKDLEKQEHEIQAREYQKSTATFKSPRKAEPQDGGFPTMASFTFSPKKARMERPVTASIATMTDVTPVTEQGGRTENPLLEPVTSSSITVPIPTWNRSAMIHVSFEHENILFLRQLLTGPTDNEDGGLFREGILQRMSLSNTIDVEFSKTYSSRASKLLNDIGRLANDMTLSLTILLSSLDWILRELLQHKLYTPLSCLSFMTRVVVLVSQDCRNSIAQLSCGILDSLLQIWNLISPVALGGSEATDMDYEFLGANTLDCLKVLSYEPSPQVLASIREQISPKTVQMCLDVKQPGPILIRTIELCTLLAEDRETFDVMFQDTVYGASARRRSVLDRVCALLAFSPQELDIDEVESCLLYGAIIHQLSLVSLRYSHIPLRIVGYHQNLSRLASFFSSQLDQVLCIVSFADISLLPPTTPARLHLIKTTVNLLFILLGTRRNLNDIPVDTYQVLVSSMAKLFSGGPDIPMFEDIVDYAKDILDFVLSNHAPAGLVTSVE</sequence>
<organism evidence="3 4">
    <name type="scientific">Synchytrium microbalum</name>
    <dbReference type="NCBI Taxonomy" id="1806994"/>
    <lineage>
        <taxon>Eukaryota</taxon>
        <taxon>Fungi</taxon>
        <taxon>Fungi incertae sedis</taxon>
        <taxon>Chytridiomycota</taxon>
        <taxon>Chytridiomycota incertae sedis</taxon>
        <taxon>Chytridiomycetes</taxon>
        <taxon>Synchytriales</taxon>
        <taxon>Synchytriaceae</taxon>
        <taxon>Synchytrium</taxon>
    </lineage>
</organism>
<protein>
    <submittedName>
        <fullName evidence="3">Uncharacterized protein</fullName>
    </submittedName>
</protein>
<feature type="coiled-coil region" evidence="1">
    <location>
        <begin position="271"/>
        <end position="362"/>
    </location>
</feature>
<evidence type="ECO:0000256" key="2">
    <source>
        <dbReference type="SAM" id="MobiDB-lite"/>
    </source>
</evidence>
<dbReference type="InterPro" id="IPR033349">
    <property type="entry name" value="ATRIP"/>
</dbReference>
<feature type="region of interest" description="Disordered" evidence="2">
    <location>
        <begin position="363"/>
        <end position="387"/>
    </location>
</feature>
<dbReference type="AlphaFoldDB" id="A0A507C717"/>
<dbReference type="PANTHER" id="PTHR28594:SF1">
    <property type="entry name" value="ATR-INTERACTING PROTEIN"/>
    <property type="match status" value="1"/>
</dbReference>
<comment type="caution">
    <text evidence="3">The sequence shown here is derived from an EMBL/GenBank/DDBJ whole genome shotgun (WGS) entry which is preliminary data.</text>
</comment>
<feature type="compositionally biased region" description="Low complexity" evidence="2">
    <location>
        <begin position="214"/>
        <end position="235"/>
    </location>
</feature>
<dbReference type="Proteomes" id="UP000319731">
    <property type="component" value="Unassembled WGS sequence"/>
</dbReference>
<dbReference type="PANTHER" id="PTHR28594">
    <property type="entry name" value="ATR-INTERACTING PROTEIN"/>
    <property type="match status" value="1"/>
</dbReference>
<keyword evidence="1" id="KW-0175">Coiled coil</keyword>
<evidence type="ECO:0000256" key="1">
    <source>
        <dbReference type="SAM" id="Coils"/>
    </source>
</evidence>
<dbReference type="RefSeq" id="XP_031024738.1">
    <property type="nucleotide sequence ID" value="XM_031169319.1"/>
</dbReference>
<gene>
    <name evidence="3" type="ORF">SmJEL517_g03391</name>
</gene>
<name>A0A507C717_9FUNG</name>